<dbReference type="GO" id="GO:0003677">
    <property type="term" value="F:DNA binding"/>
    <property type="evidence" value="ECO:0007669"/>
    <property type="project" value="UniProtKB-UniRule"/>
</dbReference>
<feature type="DNA-binding region" description="H-T-H motif" evidence="2">
    <location>
        <begin position="13"/>
        <end position="32"/>
    </location>
</feature>
<keyword evidence="1 2" id="KW-0238">DNA-binding</keyword>
<dbReference type="InterPro" id="IPR009057">
    <property type="entry name" value="Homeodomain-like_sf"/>
</dbReference>
<gene>
    <name evidence="4" type="ORF">ABLV49_24115</name>
</gene>
<evidence type="ECO:0000256" key="1">
    <source>
        <dbReference type="ARBA" id="ARBA00023125"/>
    </source>
</evidence>
<reference evidence="4" key="1">
    <citation type="submission" date="2024-05" db="EMBL/GenBank/DDBJ databases">
        <authorList>
            <person name="Bunk B."/>
            <person name="Swiderski J."/>
            <person name="Sproer C."/>
            <person name="Thiel V."/>
        </authorList>
    </citation>
    <scope>NUCLEOTIDE SEQUENCE</scope>
    <source>
        <strain evidence="4">DSM 17735</strain>
        <plasmid evidence="4">p3</plasmid>
    </source>
</reference>
<evidence type="ECO:0000259" key="3">
    <source>
        <dbReference type="PROSITE" id="PS50977"/>
    </source>
</evidence>
<dbReference type="EMBL" id="CP157678">
    <property type="protein sequence ID" value="XBP73066.1"/>
    <property type="molecule type" value="Genomic_DNA"/>
</dbReference>
<keyword evidence="4" id="KW-0614">Plasmid</keyword>
<sequence length="201" mass="21844">MNLVAQNGPIATSIDDVISEAQVSRGTFYKYFDAPASLVEAVAKELSNEILLLIDPLVQQSEDPVVRMATGMRLALRLSLQHPILGGFIARLGWPNLPPDQLMLEFVPRDLELGMQQEKFVRMDMRAAMNLTGGILMGGIHTLLSGMAPQDFPEQAAATVLMGLGVDRTIAKNVAYAKLKSLKIDGDGLIARTLTKSIANR</sequence>
<protein>
    <submittedName>
        <fullName evidence="4">TetR/AcrR family transcriptional regulator</fullName>
    </submittedName>
</protein>
<evidence type="ECO:0000313" key="4">
    <source>
        <dbReference type="EMBL" id="XBP73066.1"/>
    </source>
</evidence>
<dbReference type="PROSITE" id="PS50977">
    <property type="entry name" value="HTH_TETR_2"/>
    <property type="match status" value="1"/>
</dbReference>
<dbReference type="Gene3D" id="1.10.357.10">
    <property type="entry name" value="Tetracycline Repressor, domain 2"/>
    <property type="match status" value="1"/>
</dbReference>
<dbReference type="AlphaFoldDB" id="A0AAU7LZR0"/>
<dbReference type="InterPro" id="IPR001647">
    <property type="entry name" value="HTH_TetR"/>
</dbReference>
<organism evidence="4">
    <name type="scientific">Polaromonas hydrogenivorans</name>
    <dbReference type="NCBI Taxonomy" id="335476"/>
    <lineage>
        <taxon>Bacteria</taxon>
        <taxon>Pseudomonadati</taxon>
        <taxon>Pseudomonadota</taxon>
        <taxon>Betaproteobacteria</taxon>
        <taxon>Burkholderiales</taxon>
        <taxon>Comamonadaceae</taxon>
        <taxon>Polaromonas</taxon>
    </lineage>
</organism>
<name>A0AAU7LZR0_9BURK</name>
<geneLocation type="plasmid" evidence="4">
    <name>p3</name>
</geneLocation>
<proteinExistence type="predicted"/>
<dbReference type="Pfam" id="PF00440">
    <property type="entry name" value="TetR_N"/>
    <property type="match status" value="1"/>
</dbReference>
<dbReference type="InterPro" id="IPR049513">
    <property type="entry name" value="TetR_C_40"/>
</dbReference>
<dbReference type="RefSeq" id="WP_349283015.1">
    <property type="nucleotide sequence ID" value="NZ_CP157678.1"/>
</dbReference>
<dbReference type="Pfam" id="PF21306">
    <property type="entry name" value="TetR_C_40"/>
    <property type="match status" value="1"/>
</dbReference>
<dbReference type="SUPFAM" id="SSF46689">
    <property type="entry name" value="Homeodomain-like"/>
    <property type="match status" value="1"/>
</dbReference>
<accession>A0AAU7LZR0</accession>
<feature type="domain" description="HTH tetR-type" evidence="3">
    <location>
        <begin position="1"/>
        <end position="50"/>
    </location>
</feature>
<evidence type="ECO:0000256" key="2">
    <source>
        <dbReference type="PROSITE-ProRule" id="PRU00335"/>
    </source>
</evidence>